<proteinExistence type="predicted"/>
<dbReference type="EMBL" id="AWVF01000257">
    <property type="protein sequence ID" value="ERJ94154.1"/>
    <property type="molecule type" value="Genomic_DNA"/>
</dbReference>
<organism evidence="1 2">
    <name type="scientific">Ruminococcus callidus ATCC 27760</name>
    <dbReference type="NCBI Taxonomy" id="411473"/>
    <lineage>
        <taxon>Bacteria</taxon>
        <taxon>Bacillati</taxon>
        <taxon>Bacillota</taxon>
        <taxon>Clostridia</taxon>
        <taxon>Eubacteriales</taxon>
        <taxon>Oscillospiraceae</taxon>
        <taxon>Ruminococcus</taxon>
    </lineage>
</organism>
<dbReference type="Proteomes" id="UP000016662">
    <property type="component" value="Unassembled WGS sequence"/>
</dbReference>
<sequence>MSSVHQILSFYHKCDKNRIPYFLEKVKFQRTECCILSRRH</sequence>
<dbReference type="AlphaFoldDB" id="U2LXD9"/>
<comment type="caution">
    <text evidence="1">The sequence shown here is derived from an EMBL/GenBank/DDBJ whole genome shotgun (WGS) entry which is preliminary data.</text>
</comment>
<protein>
    <submittedName>
        <fullName evidence="1">Uncharacterized protein</fullName>
    </submittedName>
</protein>
<reference evidence="1 2" key="1">
    <citation type="submission" date="2013-07" db="EMBL/GenBank/DDBJ databases">
        <authorList>
            <person name="Weinstock G."/>
            <person name="Sodergren E."/>
            <person name="Wylie T."/>
            <person name="Fulton L."/>
            <person name="Fulton R."/>
            <person name="Fronick C."/>
            <person name="O'Laughlin M."/>
            <person name="Godfrey J."/>
            <person name="Miner T."/>
            <person name="Herter B."/>
            <person name="Appelbaum E."/>
            <person name="Cordes M."/>
            <person name="Lek S."/>
            <person name="Wollam A."/>
            <person name="Pepin K.H."/>
            <person name="Palsikar V.B."/>
            <person name="Mitreva M."/>
            <person name="Wilson R.K."/>
        </authorList>
    </citation>
    <scope>NUCLEOTIDE SEQUENCE [LARGE SCALE GENOMIC DNA]</scope>
    <source>
        <strain evidence="1 2">ATCC 27760</strain>
    </source>
</reference>
<name>U2LXD9_9FIRM</name>
<evidence type="ECO:0000313" key="1">
    <source>
        <dbReference type="EMBL" id="ERJ94154.1"/>
    </source>
</evidence>
<dbReference type="HOGENOM" id="CLU_3296006_0_0_9"/>
<gene>
    <name evidence="1" type="ORF">RUMCAL_02099</name>
</gene>
<keyword evidence="2" id="KW-1185">Reference proteome</keyword>
<evidence type="ECO:0000313" key="2">
    <source>
        <dbReference type="Proteomes" id="UP000016662"/>
    </source>
</evidence>
<accession>U2LXD9</accession>